<dbReference type="AlphaFoldDB" id="A0A918E2D4"/>
<dbReference type="CDD" id="cd06261">
    <property type="entry name" value="TM_PBP2"/>
    <property type="match status" value="1"/>
</dbReference>
<evidence type="ECO:0000313" key="10">
    <source>
        <dbReference type="EMBL" id="GGP00325.1"/>
    </source>
</evidence>
<feature type="transmembrane region" description="Helical" evidence="7">
    <location>
        <begin position="212"/>
        <end position="231"/>
    </location>
</feature>
<dbReference type="GO" id="GO:0055085">
    <property type="term" value="P:transmembrane transport"/>
    <property type="evidence" value="ECO:0007669"/>
    <property type="project" value="InterPro"/>
</dbReference>
<evidence type="ECO:0000256" key="4">
    <source>
        <dbReference type="ARBA" id="ARBA00022692"/>
    </source>
</evidence>
<dbReference type="GO" id="GO:0005886">
    <property type="term" value="C:plasma membrane"/>
    <property type="evidence" value="ECO:0007669"/>
    <property type="project" value="UniProtKB-SubCell"/>
</dbReference>
<evidence type="ECO:0000256" key="5">
    <source>
        <dbReference type="ARBA" id="ARBA00022989"/>
    </source>
</evidence>
<dbReference type="SUPFAM" id="SSF161098">
    <property type="entry name" value="MetI-like"/>
    <property type="match status" value="1"/>
</dbReference>
<name>A0A918E2D4_9ACTN</name>
<dbReference type="PANTHER" id="PTHR30151">
    <property type="entry name" value="ALKANE SULFONATE ABC TRANSPORTER-RELATED, MEMBRANE SUBUNIT"/>
    <property type="match status" value="1"/>
</dbReference>
<dbReference type="PROSITE" id="PS50928">
    <property type="entry name" value="ABC_TM1"/>
    <property type="match status" value="1"/>
</dbReference>
<evidence type="ECO:0000256" key="1">
    <source>
        <dbReference type="ARBA" id="ARBA00004651"/>
    </source>
</evidence>
<protein>
    <recommendedName>
        <fullName evidence="9">ABC transmembrane type-1 domain-containing protein</fullName>
    </recommendedName>
</protein>
<sequence length="339" mass="35868">MPRPSQGAGGLALSALDDSVLDYSVPDYGVQDDSAQDDSAQGDSGQDDSAQGDSGQDDDDPPRGAPGPAAPSVTRPRPPERPGRGRRALLAGRRAVRAVAALLLLAAVWEILPRLEVVDPTFLPPLSEVLLAWAELLRSGELADHAGASLARSLAGFGLAIALAVPLGLLIGWYRPVAQFLGPVLELFRNTAALALLPVFVLILGLGETSKVSIILYACAWPILLNTVAGVKGVDPLLIKSATSMGLKPYRLFQKVILPAAVPTIFTGVRLAGAYSILVLVAAEMVGAKAGLGYLINYAQFNFRVPDMYAGIITISALGLLFNLLLVRLERRFSTWRTT</sequence>
<dbReference type="RefSeq" id="WP_225276872.1">
    <property type="nucleotide sequence ID" value="NZ_BMNK01000001.1"/>
</dbReference>
<feature type="transmembrane region" description="Helical" evidence="7">
    <location>
        <begin position="95"/>
        <end position="112"/>
    </location>
</feature>
<dbReference type="Gene3D" id="1.10.3720.10">
    <property type="entry name" value="MetI-like"/>
    <property type="match status" value="1"/>
</dbReference>
<dbReference type="Pfam" id="PF00528">
    <property type="entry name" value="BPD_transp_1"/>
    <property type="match status" value="1"/>
</dbReference>
<keyword evidence="11" id="KW-1185">Reference proteome</keyword>
<evidence type="ECO:0000256" key="2">
    <source>
        <dbReference type="ARBA" id="ARBA00022448"/>
    </source>
</evidence>
<dbReference type="InterPro" id="IPR035906">
    <property type="entry name" value="MetI-like_sf"/>
</dbReference>
<evidence type="ECO:0000256" key="7">
    <source>
        <dbReference type="RuleBase" id="RU363032"/>
    </source>
</evidence>
<dbReference type="InterPro" id="IPR000515">
    <property type="entry name" value="MetI-like"/>
</dbReference>
<feature type="transmembrane region" description="Helical" evidence="7">
    <location>
        <begin position="154"/>
        <end position="175"/>
    </location>
</feature>
<comment type="subcellular location">
    <subcellularLocation>
        <location evidence="1 7">Cell membrane</location>
        <topology evidence="1 7">Multi-pass membrane protein</topology>
    </subcellularLocation>
</comment>
<accession>A0A918E2D4</accession>
<dbReference type="PANTHER" id="PTHR30151:SF16">
    <property type="entry name" value="ABC TRANSPORTER PERMEASE PROTEIN"/>
    <property type="match status" value="1"/>
</dbReference>
<evidence type="ECO:0000313" key="11">
    <source>
        <dbReference type="Proteomes" id="UP000660745"/>
    </source>
</evidence>
<feature type="region of interest" description="Disordered" evidence="8">
    <location>
        <begin position="23"/>
        <end position="87"/>
    </location>
</feature>
<evidence type="ECO:0000256" key="3">
    <source>
        <dbReference type="ARBA" id="ARBA00022475"/>
    </source>
</evidence>
<reference evidence="10" key="2">
    <citation type="submission" date="2020-09" db="EMBL/GenBank/DDBJ databases">
        <authorList>
            <person name="Sun Q."/>
            <person name="Zhou Y."/>
        </authorList>
    </citation>
    <scope>NUCLEOTIDE SEQUENCE</scope>
    <source>
        <strain evidence="10">CGMCC 4.7430</strain>
    </source>
</reference>
<keyword evidence="2 7" id="KW-0813">Transport</keyword>
<dbReference type="EMBL" id="BMNK01000001">
    <property type="protein sequence ID" value="GGP00325.1"/>
    <property type="molecule type" value="Genomic_DNA"/>
</dbReference>
<organism evidence="10 11">
    <name type="scientific">Nonomuraea glycinis</name>
    <dbReference type="NCBI Taxonomy" id="2047744"/>
    <lineage>
        <taxon>Bacteria</taxon>
        <taxon>Bacillati</taxon>
        <taxon>Actinomycetota</taxon>
        <taxon>Actinomycetes</taxon>
        <taxon>Streptosporangiales</taxon>
        <taxon>Streptosporangiaceae</taxon>
        <taxon>Nonomuraea</taxon>
    </lineage>
</organism>
<feature type="domain" description="ABC transmembrane type-1" evidence="9">
    <location>
        <begin position="150"/>
        <end position="326"/>
    </location>
</feature>
<evidence type="ECO:0000256" key="8">
    <source>
        <dbReference type="SAM" id="MobiDB-lite"/>
    </source>
</evidence>
<dbReference type="Proteomes" id="UP000660745">
    <property type="component" value="Unassembled WGS sequence"/>
</dbReference>
<keyword evidence="6 7" id="KW-0472">Membrane</keyword>
<evidence type="ECO:0000256" key="6">
    <source>
        <dbReference type="ARBA" id="ARBA00023136"/>
    </source>
</evidence>
<keyword evidence="5 7" id="KW-1133">Transmembrane helix</keyword>
<keyword evidence="3" id="KW-1003">Cell membrane</keyword>
<gene>
    <name evidence="10" type="ORF">GCM10012278_00650</name>
</gene>
<feature type="compositionally biased region" description="Low complexity" evidence="8">
    <location>
        <begin position="23"/>
        <end position="54"/>
    </location>
</feature>
<evidence type="ECO:0000259" key="9">
    <source>
        <dbReference type="PROSITE" id="PS50928"/>
    </source>
</evidence>
<proteinExistence type="inferred from homology"/>
<reference evidence="10" key="1">
    <citation type="journal article" date="2014" name="Int. J. Syst. Evol. Microbiol.">
        <title>Complete genome sequence of Corynebacterium casei LMG S-19264T (=DSM 44701T), isolated from a smear-ripened cheese.</title>
        <authorList>
            <consortium name="US DOE Joint Genome Institute (JGI-PGF)"/>
            <person name="Walter F."/>
            <person name="Albersmeier A."/>
            <person name="Kalinowski J."/>
            <person name="Ruckert C."/>
        </authorList>
    </citation>
    <scope>NUCLEOTIDE SEQUENCE</scope>
    <source>
        <strain evidence="10">CGMCC 4.7430</strain>
    </source>
</reference>
<comment type="similarity">
    <text evidence="7">Belongs to the binding-protein-dependent transport system permease family.</text>
</comment>
<feature type="transmembrane region" description="Helical" evidence="7">
    <location>
        <begin position="187"/>
        <end position="206"/>
    </location>
</feature>
<keyword evidence="4 7" id="KW-0812">Transmembrane</keyword>
<comment type="caution">
    <text evidence="10">The sequence shown here is derived from an EMBL/GenBank/DDBJ whole genome shotgun (WGS) entry which is preliminary data.</text>
</comment>
<feature type="transmembrane region" description="Helical" evidence="7">
    <location>
        <begin position="308"/>
        <end position="329"/>
    </location>
</feature>
<feature type="transmembrane region" description="Helical" evidence="7">
    <location>
        <begin position="275"/>
        <end position="296"/>
    </location>
</feature>